<keyword evidence="3" id="KW-1185">Reference proteome</keyword>
<proteinExistence type="predicted"/>
<keyword evidence="1" id="KW-0472">Membrane</keyword>
<feature type="transmembrane region" description="Helical" evidence="1">
    <location>
        <begin position="27"/>
        <end position="45"/>
    </location>
</feature>
<sequence length="467" mass="53253">MGNRPIERYLALYLPWLFAILFKWDPLISYFIAWLGSFLIFYLTLSGWVKPIPADRPLGEQLMRPLFLMQIIFAGFMCCTTIFYLLNTLGYNNFLKIDNYYWIIDNDRLKLTAQCQRYYCLGHAAFVTGILVSMNYSKERRFYAQKNNLADLLLKVAIACVPVSVLFTKISGLAQFSYQFSSLSFIAGTLALAYAIPAKKIFNTLISLGLYALNFYQALTSGFKEPIIISIMVLGIFLYPNYKKLVVSIFVPLLLLSFFILPTYVGNFRQQAWSDDASADAASKTAIESTLNEEVSDDTNWNFLVYRLSEVDMFETFVESTPANIDFYGFTLLKQSFIALVPRVFWPGKPITEDMVMERVYDAGVVYRASAVSAKPAFIVDGYLSGGVKGIFISLFLYGAIAQLISNQAEHLFGGYILGSALMFSGLFQILWRGLSFEFLINTVFWAYITMLLLHWVFVRLKILYRV</sequence>
<protein>
    <submittedName>
        <fullName evidence="2">Exosortase Y-associated Wzy-like protein</fullName>
    </submittedName>
</protein>
<reference evidence="3" key="1">
    <citation type="journal article" date="2019" name="Int. J. Syst. Evol. Microbiol.">
        <title>The Global Catalogue of Microorganisms (GCM) 10K type strain sequencing project: providing services to taxonomists for standard genome sequencing and annotation.</title>
        <authorList>
            <consortium name="The Broad Institute Genomics Platform"/>
            <consortium name="The Broad Institute Genome Sequencing Center for Infectious Disease"/>
            <person name="Wu L."/>
            <person name="Ma J."/>
        </authorList>
    </citation>
    <scope>NUCLEOTIDE SEQUENCE [LARGE SCALE GENOMIC DNA]</scope>
    <source>
        <strain evidence="3">CCUG 61484</strain>
    </source>
</reference>
<keyword evidence="1" id="KW-1133">Transmembrane helix</keyword>
<accession>A0ABW3AVG7</accession>
<feature type="transmembrane region" description="Helical" evidence="1">
    <location>
        <begin position="378"/>
        <end position="401"/>
    </location>
</feature>
<gene>
    <name evidence="2" type="ORF">ACFQZX_15535</name>
</gene>
<organism evidence="2 3">
    <name type="scientific">Mucilaginibacter litoreus</name>
    <dbReference type="NCBI Taxonomy" id="1048221"/>
    <lineage>
        <taxon>Bacteria</taxon>
        <taxon>Pseudomonadati</taxon>
        <taxon>Bacteroidota</taxon>
        <taxon>Sphingobacteriia</taxon>
        <taxon>Sphingobacteriales</taxon>
        <taxon>Sphingobacteriaceae</taxon>
        <taxon>Mucilaginibacter</taxon>
    </lineage>
</organism>
<dbReference type="EMBL" id="JBHTHZ010000013">
    <property type="protein sequence ID" value="MFD0795033.1"/>
    <property type="molecule type" value="Genomic_DNA"/>
</dbReference>
<dbReference type="NCBIfam" id="NF046084">
    <property type="entry name" value="XrtY_assoc_Wzy"/>
    <property type="match status" value="1"/>
</dbReference>
<keyword evidence="1" id="KW-0812">Transmembrane</keyword>
<comment type="caution">
    <text evidence="2">The sequence shown here is derived from an EMBL/GenBank/DDBJ whole genome shotgun (WGS) entry which is preliminary data.</text>
</comment>
<feature type="transmembrane region" description="Helical" evidence="1">
    <location>
        <begin position="245"/>
        <end position="265"/>
    </location>
</feature>
<feature type="transmembrane region" description="Helical" evidence="1">
    <location>
        <begin position="208"/>
        <end position="239"/>
    </location>
</feature>
<dbReference type="RefSeq" id="WP_377117020.1">
    <property type="nucleotide sequence ID" value="NZ_JBHTHZ010000013.1"/>
</dbReference>
<evidence type="ECO:0000256" key="1">
    <source>
        <dbReference type="SAM" id="Phobius"/>
    </source>
</evidence>
<dbReference type="Proteomes" id="UP001597010">
    <property type="component" value="Unassembled WGS sequence"/>
</dbReference>
<feature type="transmembrane region" description="Helical" evidence="1">
    <location>
        <begin position="176"/>
        <end position="196"/>
    </location>
</feature>
<feature type="transmembrane region" description="Helical" evidence="1">
    <location>
        <begin position="149"/>
        <end position="170"/>
    </location>
</feature>
<evidence type="ECO:0000313" key="3">
    <source>
        <dbReference type="Proteomes" id="UP001597010"/>
    </source>
</evidence>
<name>A0ABW3AVG7_9SPHI</name>
<feature type="transmembrane region" description="Helical" evidence="1">
    <location>
        <begin position="66"/>
        <end position="86"/>
    </location>
</feature>
<feature type="transmembrane region" description="Helical" evidence="1">
    <location>
        <begin position="439"/>
        <end position="458"/>
    </location>
</feature>
<feature type="transmembrane region" description="Helical" evidence="1">
    <location>
        <begin position="116"/>
        <end position="137"/>
    </location>
</feature>
<evidence type="ECO:0000313" key="2">
    <source>
        <dbReference type="EMBL" id="MFD0795033.1"/>
    </source>
</evidence>
<feature type="transmembrane region" description="Helical" evidence="1">
    <location>
        <begin position="413"/>
        <end position="432"/>
    </location>
</feature>